<keyword evidence="3" id="KW-1185">Reference proteome</keyword>
<dbReference type="InterPro" id="IPR035985">
    <property type="entry name" value="Ubiquitin-activating_enz"/>
</dbReference>
<dbReference type="InterPro" id="IPR000594">
    <property type="entry name" value="ThiF_NAD_FAD-bd"/>
</dbReference>
<evidence type="ECO:0000313" key="2">
    <source>
        <dbReference type="EMBL" id="MBN8432112.1"/>
    </source>
</evidence>
<dbReference type="CDD" id="cd00757">
    <property type="entry name" value="ThiF_MoeB_HesA_family"/>
    <property type="match status" value="1"/>
</dbReference>
<reference evidence="2 3" key="1">
    <citation type="submission" date="2020-12" db="EMBL/GenBank/DDBJ databases">
        <title>Oil enriched cultivation method for isolating marine PHA-producing bacteria.</title>
        <authorList>
            <person name="Zheng W."/>
            <person name="Yu S."/>
            <person name="Huang Y."/>
        </authorList>
    </citation>
    <scope>NUCLEOTIDE SEQUENCE [LARGE SCALE GENOMIC DNA]</scope>
    <source>
        <strain evidence="2 3">SN0-2</strain>
    </source>
</reference>
<dbReference type="Pfam" id="PF00899">
    <property type="entry name" value="ThiF"/>
    <property type="match status" value="1"/>
</dbReference>
<dbReference type="Proteomes" id="UP000664293">
    <property type="component" value="Unassembled WGS sequence"/>
</dbReference>
<gene>
    <name evidence="2" type="ORF">JF535_14765</name>
</gene>
<comment type="caution">
    <text evidence="2">The sequence shown here is derived from an EMBL/GenBank/DDBJ whole genome shotgun (WGS) entry which is preliminary data.</text>
</comment>
<dbReference type="EMBL" id="JAEKJR010000002">
    <property type="protein sequence ID" value="MBN8432112.1"/>
    <property type="molecule type" value="Genomic_DNA"/>
</dbReference>
<dbReference type="RefSeq" id="WP_207003386.1">
    <property type="nucleotide sequence ID" value="NZ_JAEKJR010000002.1"/>
</dbReference>
<protein>
    <submittedName>
        <fullName evidence="2">HesA/MoeB/ThiF family protein</fullName>
    </submittedName>
</protein>
<sequence length="256" mass="27734">MLSRKQLQRYSRQIMLPQVGEAGQQKLAGAKVMIVGLGGLGSPAALYLAAAGIGELHLVDGDRVELSNLQRQVLYKTNHRDKDKAQVAAQQLTAANPEIRIHAHSRMADAAWLQAQLPALGIDLVLDCTDNLEIRYVINRVCRALRVPVVMASVRGFSGQLVSFDFREAGGPCYACLFPPQQRDNDLPEVENCSTVGVIGPALGMMGSAQALEAIKLLVGLPLSSLNRLQLFEAERLEWRALALPVNGDCPVCATE</sequence>
<proteinExistence type="predicted"/>
<evidence type="ECO:0000259" key="1">
    <source>
        <dbReference type="Pfam" id="PF00899"/>
    </source>
</evidence>
<dbReference type="PANTHER" id="PTHR10953">
    <property type="entry name" value="UBIQUITIN-ACTIVATING ENZYME E1"/>
    <property type="match status" value="1"/>
</dbReference>
<evidence type="ECO:0000313" key="3">
    <source>
        <dbReference type="Proteomes" id="UP000664293"/>
    </source>
</evidence>
<accession>A0ABS3E9X4</accession>
<dbReference type="Gene3D" id="3.40.50.720">
    <property type="entry name" value="NAD(P)-binding Rossmann-like Domain"/>
    <property type="match status" value="1"/>
</dbReference>
<dbReference type="PANTHER" id="PTHR10953:SF240">
    <property type="entry name" value="SULFUR CARRIER PROTEIN THIS ADENYLYLTRANSFERASE"/>
    <property type="match status" value="1"/>
</dbReference>
<name>A0ABS3E9X4_9GAMM</name>
<dbReference type="InterPro" id="IPR045886">
    <property type="entry name" value="ThiF/MoeB/HesA"/>
</dbReference>
<organism evidence="2 3">
    <name type="scientific">Microbulbifer salipaludis</name>
    <dbReference type="NCBI Taxonomy" id="187980"/>
    <lineage>
        <taxon>Bacteria</taxon>
        <taxon>Pseudomonadati</taxon>
        <taxon>Pseudomonadota</taxon>
        <taxon>Gammaproteobacteria</taxon>
        <taxon>Cellvibrionales</taxon>
        <taxon>Microbulbiferaceae</taxon>
        <taxon>Microbulbifer</taxon>
    </lineage>
</organism>
<dbReference type="SUPFAM" id="SSF69572">
    <property type="entry name" value="Activating enzymes of the ubiquitin-like proteins"/>
    <property type="match status" value="1"/>
</dbReference>
<feature type="domain" description="THIF-type NAD/FAD binding fold" evidence="1">
    <location>
        <begin position="10"/>
        <end position="252"/>
    </location>
</feature>